<feature type="non-terminal residue" evidence="1">
    <location>
        <position position="1"/>
    </location>
</feature>
<proteinExistence type="predicted"/>
<gene>
    <name evidence="1" type="ORF">SCALOS_LOCUS374</name>
</gene>
<evidence type="ECO:0000313" key="1">
    <source>
        <dbReference type="EMBL" id="CAG8437538.1"/>
    </source>
</evidence>
<comment type="caution">
    <text evidence="1">The sequence shown here is derived from an EMBL/GenBank/DDBJ whole genome shotgun (WGS) entry which is preliminary data.</text>
</comment>
<evidence type="ECO:0000313" key="2">
    <source>
        <dbReference type="Proteomes" id="UP000789860"/>
    </source>
</evidence>
<accession>A0ACA9JUU9</accession>
<keyword evidence="2" id="KW-1185">Reference proteome</keyword>
<protein>
    <submittedName>
        <fullName evidence="1">1478_t:CDS:1</fullName>
    </submittedName>
</protein>
<dbReference type="Proteomes" id="UP000789860">
    <property type="component" value="Unassembled WGS sequence"/>
</dbReference>
<reference evidence="1" key="1">
    <citation type="submission" date="2021-06" db="EMBL/GenBank/DDBJ databases">
        <authorList>
            <person name="Kallberg Y."/>
            <person name="Tangrot J."/>
            <person name="Rosling A."/>
        </authorList>
    </citation>
    <scope>NUCLEOTIDE SEQUENCE</scope>
    <source>
        <strain evidence="1">AU212A</strain>
    </source>
</reference>
<name>A0ACA9JUU9_9GLOM</name>
<sequence>KKYDDMKADYFGTDTYDKIPYFTLKNKRIELFEKVLEIYEIGDFNDNNDQYEIEDYFSYHKEIESYDLLIFNIKYKKMKTLAEDFKKLFNLIVKEVYNRSLKENDIEIEFYSFQNKVFDKQNILNTLDRFKYNGYRYFILITFYDFIMEKDFTNRFGEYLISYDNESKANTIIIKFKYNILFLSISTIYKNFK</sequence>
<dbReference type="EMBL" id="CAJVPM010000180">
    <property type="protein sequence ID" value="CAG8437538.1"/>
    <property type="molecule type" value="Genomic_DNA"/>
</dbReference>
<organism evidence="1 2">
    <name type="scientific">Scutellospora calospora</name>
    <dbReference type="NCBI Taxonomy" id="85575"/>
    <lineage>
        <taxon>Eukaryota</taxon>
        <taxon>Fungi</taxon>
        <taxon>Fungi incertae sedis</taxon>
        <taxon>Mucoromycota</taxon>
        <taxon>Glomeromycotina</taxon>
        <taxon>Glomeromycetes</taxon>
        <taxon>Diversisporales</taxon>
        <taxon>Gigasporaceae</taxon>
        <taxon>Scutellospora</taxon>
    </lineage>
</organism>